<dbReference type="Proteomes" id="UP000318405">
    <property type="component" value="Unassembled WGS sequence"/>
</dbReference>
<keyword evidence="2" id="KW-0472">Membrane</keyword>
<keyword evidence="5" id="KW-1185">Reference proteome</keyword>
<feature type="compositionally biased region" description="Basic and acidic residues" evidence="1">
    <location>
        <begin position="160"/>
        <end position="170"/>
    </location>
</feature>
<evidence type="ECO:0000256" key="2">
    <source>
        <dbReference type="SAM" id="Phobius"/>
    </source>
</evidence>
<feature type="transmembrane region" description="Helical" evidence="2">
    <location>
        <begin position="322"/>
        <end position="346"/>
    </location>
</feature>
<keyword evidence="2" id="KW-1133">Transmembrane helix</keyword>
<feature type="compositionally biased region" description="Low complexity" evidence="1">
    <location>
        <begin position="46"/>
        <end position="87"/>
    </location>
</feature>
<dbReference type="NCBIfam" id="TIGR02098">
    <property type="entry name" value="MJ0042_CXXC"/>
    <property type="match status" value="1"/>
</dbReference>
<evidence type="ECO:0000313" key="5">
    <source>
        <dbReference type="Proteomes" id="UP000318405"/>
    </source>
</evidence>
<dbReference type="Pfam" id="PF11906">
    <property type="entry name" value="DUF3426"/>
    <property type="match status" value="1"/>
</dbReference>
<keyword evidence="2" id="KW-0812">Transmembrane</keyword>
<dbReference type="EMBL" id="VLTJ01000042">
    <property type="protein sequence ID" value="TSH88950.1"/>
    <property type="molecule type" value="Genomic_DNA"/>
</dbReference>
<dbReference type="RefSeq" id="WP_143951066.1">
    <property type="nucleotide sequence ID" value="NZ_BAABMB010000005.1"/>
</dbReference>
<accession>A0A556A7U5</accession>
<evidence type="ECO:0000313" key="4">
    <source>
        <dbReference type="EMBL" id="TSH88950.1"/>
    </source>
</evidence>
<sequence length="483" mass="51318">MSTSLITRCPNCSTAFRVVAEQLRLRGGRVRCGICHHVFDATAHAVSPGAPRAGAPASAGETAGATSGAGREPIVAAPRAPAREPGGVPTGSVWTRREPTAAPPVPSPDSSRVRYAHLEVEATEANDEPAPAPERRSSVGGRAEPGLGRHTPLPTTAARSEPRFAADEAGRGQTSGAARHEPRFVTQPAGRAAAAPPAEPRLGAAAPLPDDEGDAPAFVAREPARPREPSLGQSRPIPPAAAPHDDARADARLADAQEDDDTDDVLRAASSDAHEAGWGDARWREEDPLLRHPGVDGPEYAAARGAPWPPPLLSRTRRRHSVAIRLFALGLLLALLLLALQAVWWWRKPLATHVPSTRPALEMVCGWFGCEIGYVRAPQRLSIESSSVQPDTSAPTGDTSQRLTLTAVLRNRASHDQPWPSLEVSLTDYSDTVVIRRVLPPSAYLPPAALEQPFAAGSERKIEVALRARGVPISGYRLALFFP</sequence>
<gene>
    <name evidence="4" type="ORF">FOZ76_25300</name>
</gene>
<evidence type="ECO:0000259" key="3">
    <source>
        <dbReference type="Pfam" id="PF13719"/>
    </source>
</evidence>
<evidence type="ECO:0000256" key="1">
    <source>
        <dbReference type="SAM" id="MobiDB-lite"/>
    </source>
</evidence>
<organism evidence="4 5">
    <name type="scientific">Verticiella sediminum</name>
    <dbReference type="NCBI Taxonomy" id="1247510"/>
    <lineage>
        <taxon>Bacteria</taxon>
        <taxon>Pseudomonadati</taxon>
        <taxon>Pseudomonadota</taxon>
        <taxon>Betaproteobacteria</taxon>
        <taxon>Burkholderiales</taxon>
        <taxon>Alcaligenaceae</taxon>
        <taxon>Verticiella</taxon>
    </lineage>
</organism>
<feature type="domain" description="Zinc finger/thioredoxin putative" evidence="3">
    <location>
        <begin position="5"/>
        <end position="41"/>
    </location>
</feature>
<reference evidence="4 5" key="1">
    <citation type="submission" date="2019-07" db="EMBL/GenBank/DDBJ databases">
        <title>Qingshengfaniella alkalisoli gen. nov., sp. nov., isolated from saline soil.</title>
        <authorList>
            <person name="Xu L."/>
            <person name="Huang X.-X."/>
            <person name="Sun J.-Q."/>
        </authorList>
    </citation>
    <scope>NUCLEOTIDE SEQUENCE [LARGE SCALE GENOMIC DNA]</scope>
    <source>
        <strain evidence="4 5">DSM 27279</strain>
    </source>
</reference>
<dbReference type="Pfam" id="PF13719">
    <property type="entry name" value="Zn_ribbon_5"/>
    <property type="match status" value="1"/>
</dbReference>
<protein>
    <submittedName>
        <fullName evidence="4">DUF3426 domain-containing protein</fullName>
    </submittedName>
</protein>
<comment type="caution">
    <text evidence="4">The sequence shown here is derived from an EMBL/GenBank/DDBJ whole genome shotgun (WGS) entry which is preliminary data.</text>
</comment>
<feature type="compositionally biased region" description="Low complexity" evidence="1">
    <location>
        <begin position="188"/>
        <end position="208"/>
    </location>
</feature>
<feature type="region of interest" description="Disordered" evidence="1">
    <location>
        <begin position="46"/>
        <end position="248"/>
    </location>
</feature>
<dbReference type="OrthoDB" id="5294582at2"/>
<dbReference type="InterPro" id="IPR021834">
    <property type="entry name" value="DUF3426"/>
</dbReference>
<name>A0A556A7U5_9BURK</name>
<dbReference type="InterPro" id="IPR011723">
    <property type="entry name" value="Znf/thioredoxin_put"/>
</dbReference>
<proteinExistence type="predicted"/>
<dbReference type="AlphaFoldDB" id="A0A556A7U5"/>